<evidence type="ECO:0000313" key="1">
    <source>
        <dbReference type="EMBL" id="OBI40894.1"/>
    </source>
</evidence>
<dbReference type="RefSeq" id="WP_065029215.1">
    <property type="nucleotide sequence ID" value="NZ_LZKI01000099.1"/>
</dbReference>
<dbReference type="Proteomes" id="UP000091846">
    <property type="component" value="Unassembled WGS sequence"/>
</dbReference>
<proteinExistence type="predicted"/>
<dbReference type="AlphaFoldDB" id="A0A1A2YRL4"/>
<accession>A0A1A2YRL4</accession>
<dbReference type="EMBL" id="LZKI01000099">
    <property type="protein sequence ID" value="OBI40894.1"/>
    <property type="molecule type" value="Genomic_DNA"/>
</dbReference>
<comment type="caution">
    <text evidence="1">The sequence shown here is derived from an EMBL/GenBank/DDBJ whole genome shotgun (WGS) entry which is preliminary data.</text>
</comment>
<sequence length="64" mass="7169">MSLYEYKVSQTIAAQDFPFFSLVMAAMRKADTANAEKLRAAWPEVWDELYARYHAPGGLLVGDG</sequence>
<reference evidence="1 2" key="1">
    <citation type="submission" date="2016-06" db="EMBL/GenBank/DDBJ databases">
        <authorList>
            <person name="Kjaerup R.B."/>
            <person name="Dalgaard T.S."/>
            <person name="Juul-Madsen H.R."/>
        </authorList>
    </citation>
    <scope>NUCLEOTIDE SEQUENCE [LARGE SCALE GENOMIC DNA]</scope>
    <source>
        <strain evidence="1 2">E1334</strain>
    </source>
</reference>
<name>A0A1A2YRL4_9MYCO</name>
<protein>
    <submittedName>
        <fullName evidence="1">Uncharacterized protein</fullName>
    </submittedName>
</protein>
<dbReference type="OrthoDB" id="4751431at2"/>
<gene>
    <name evidence="1" type="ORF">A5708_24785</name>
</gene>
<evidence type="ECO:0000313" key="2">
    <source>
        <dbReference type="Proteomes" id="UP000091846"/>
    </source>
</evidence>
<organism evidence="1 2">
    <name type="scientific">Mycobacterium colombiense</name>
    <dbReference type="NCBI Taxonomy" id="339268"/>
    <lineage>
        <taxon>Bacteria</taxon>
        <taxon>Bacillati</taxon>
        <taxon>Actinomycetota</taxon>
        <taxon>Actinomycetes</taxon>
        <taxon>Mycobacteriales</taxon>
        <taxon>Mycobacteriaceae</taxon>
        <taxon>Mycobacterium</taxon>
        <taxon>Mycobacterium avium complex (MAC)</taxon>
    </lineage>
</organism>